<proteinExistence type="predicted"/>
<name>A0A6U5NIA9_9EUKA</name>
<sequence>MEAVVLAVLGALPSKVPSWEVGPSVCESVRGFHAADLYPIRSPLAVADFLVARAAGGSMCEIGTRRGDIMSCVHAHNISVTAIEMDRSYCRMLRARGFGAVCKRVEDIAVDKFPMADVYYWWPMSAMDQNERWLRIVARAVAANRRRATVYIGFDAHYREDMENLPRLVRTYGANVTRIHFDEGGLVSGADTKAKFYAAAEEKFEASIARPFYTRPGHWGVFLVAAFSVSPEMWLRMRGPAKGRRAHRDHRAGGLASALKRQGDGFSLEGRHSYHAGPQTT</sequence>
<organism evidence="2">
    <name type="scientific">Calcidiscus leptoporus</name>
    <dbReference type="NCBI Taxonomy" id="127549"/>
    <lineage>
        <taxon>Eukaryota</taxon>
        <taxon>Haptista</taxon>
        <taxon>Haptophyta</taxon>
        <taxon>Prymnesiophyceae</taxon>
        <taxon>Coccolithales</taxon>
        <taxon>Calcidiscaceae</taxon>
        <taxon>Calcidiscus</taxon>
    </lineage>
</organism>
<dbReference type="AlphaFoldDB" id="A0A6U5NIA9"/>
<evidence type="ECO:0008006" key="3">
    <source>
        <dbReference type="Google" id="ProtNLM"/>
    </source>
</evidence>
<reference evidence="2" key="1">
    <citation type="submission" date="2021-01" db="EMBL/GenBank/DDBJ databases">
        <authorList>
            <person name="Corre E."/>
            <person name="Pelletier E."/>
            <person name="Niang G."/>
            <person name="Scheremetjew M."/>
            <person name="Finn R."/>
            <person name="Kale V."/>
            <person name="Holt S."/>
            <person name="Cochrane G."/>
            <person name="Meng A."/>
            <person name="Brown T."/>
            <person name="Cohen L."/>
        </authorList>
    </citation>
    <scope>NUCLEOTIDE SEQUENCE</scope>
    <source>
        <strain evidence="2">RCC1130</strain>
    </source>
</reference>
<evidence type="ECO:0000313" key="2">
    <source>
        <dbReference type="EMBL" id="CAD8553284.1"/>
    </source>
</evidence>
<gene>
    <name evidence="1" type="ORF">CLEP1334_LOCUS28574</name>
    <name evidence="2" type="ORF">CLEP1334_LOCUS28575</name>
</gene>
<dbReference type="EMBL" id="HBER01057248">
    <property type="protein sequence ID" value="CAD8553283.1"/>
    <property type="molecule type" value="Transcribed_RNA"/>
</dbReference>
<evidence type="ECO:0000313" key="1">
    <source>
        <dbReference type="EMBL" id="CAD8553283.1"/>
    </source>
</evidence>
<dbReference type="EMBL" id="HBER01057249">
    <property type="protein sequence ID" value="CAD8553284.1"/>
    <property type="molecule type" value="Transcribed_RNA"/>
</dbReference>
<protein>
    <recommendedName>
        <fullName evidence="3">Methyltransferase domain-containing protein</fullName>
    </recommendedName>
</protein>
<accession>A0A6U5NIA9</accession>